<dbReference type="InterPro" id="IPR052899">
    <property type="entry name" value="Class-I_DAHP_synthase"/>
</dbReference>
<dbReference type="EC" id="5.4.99.5" evidence="1"/>
<name>A0ABR7YLN4_9SPHI</name>
<dbReference type="PROSITE" id="PS51168">
    <property type="entry name" value="CHORISMATE_MUT_2"/>
    <property type="match status" value="1"/>
</dbReference>
<evidence type="ECO:0000259" key="3">
    <source>
        <dbReference type="PROSITE" id="PS51168"/>
    </source>
</evidence>
<dbReference type="Gene3D" id="1.20.59.10">
    <property type="entry name" value="Chorismate mutase"/>
    <property type="match status" value="1"/>
</dbReference>
<dbReference type="PANTHER" id="PTHR43018">
    <property type="entry name" value="PHOSPHO-2-DEHYDRO-3-DEOXYHEPTONATE ALDOLASE"/>
    <property type="match status" value="1"/>
</dbReference>
<dbReference type="Pfam" id="PF01817">
    <property type="entry name" value="CM_2"/>
    <property type="match status" value="1"/>
</dbReference>
<dbReference type="SUPFAM" id="SSF51569">
    <property type="entry name" value="Aldolase"/>
    <property type="match status" value="1"/>
</dbReference>
<dbReference type="InterPro" id="IPR036979">
    <property type="entry name" value="CM_dom_sf"/>
</dbReference>
<dbReference type="InterPro" id="IPR002701">
    <property type="entry name" value="CM_II_prokaryot"/>
</dbReference>
<protein>
    <recommendedName>
        <fullName evidence="1">chorismate mutase</fullName>
        <ecNumber evidence="1">5.4.99.5</ecNumber>
    </recommendedName>
</protein>
<gene>
    <name evidence="4" type="ORF">H8B06_04875</name>
</gene>
<dbReference type="InterPro" id="IPR006218">
    <property type="entry name" value="DAHP1/KDSA"/>
</dbReference>
<dbReference type="InterPro" id="IPR013785">
    <property type="entry name" value="Aldolase_TIM"/>
</dbReference>
<accession>A0ABR7YLN4</accession>
<organism evidence="4 5">
    <name type="scientific">Sphingobacterium micropteri</name>
    <dbReference type="NCBI Taxonomy" id="2763501"/>
    <lineage>
        <taxon>Bacteria</taxon>
        <taxon>Pseudomonadati</taxon>
        <taxon>Bacteroidota</taxon>
        <taxon>Sphingobacteriia</taxon>
        <taxon>Sphingobacteriales</taxon>
        <taxon>Sphingobacteriaceae</taxon>
        <taxon>Sphingobacterium</taxon>
    </lineage>
</organism>
<dbReference type="InterPro" id="IPR036263">
    <property type="entry name" value="Chorismate_II_sf"/>
</dbReference>
<sequence>MKHTLDIVPLKSWIDTGDKPLIIAGPCSAETEEQLVSTAHLLANTGKVNVLRAGIWKPRTRPGEFEGIGSVGLEWLRRAKAETGLLTATEVATAKHVEEALAAGIDILWVGARSTANPFTVQEIADALQSVDVPVFVKNPVNPDLSLWIGALERINRAGIKKLGAIHRGFSSFEKTAFRNEPMWDLAVQLKSACPELPIINDPSHICGNRELIPYIAQKAMDMDQQGLIVESHIDPSVAWTDAKQQVTPAALADLLDNLSVRHPESNNPVFDDKLAELRQQIDKLDDAILKQIGDRMKIAEKIGEYKRDNNVTILQVSRWDEILEKRVQLARALSLSEDFAAKYLELLHNESIRKQNEVMNVKPVAEA</sequence>
<dbReference type="SUPFAM" id="SSF48600">
    <property type="entry name" value="Chorismate mutase II"/>
    <property type="match status" value="1"/>
</dbReference>
<dbReference type="Pfam" id="PF00793">
    <property type="entry name" value="DAHP_synth_1"/>
    <property type="match status" value="1"/>
</dbReference>
<comment type="caution">
    <text evidence="4">The sequence shown here is derived from an EMBL/GenBank/DDBJ whole genome shotgun (WGS) entry which is preliminary data.</text>
</comment>
<evidence type="ECO:0000313" key="4">
    <source>
        <dbReference type="EMBL" id="MBD1432151.1"/>
    </source>
</evidence>
<dbReference type="SMART" id="SM00830">
    <property type="entry name" value="CM_2"/>
    <property type="match status" value="1"/>
</dbReference>
<evidence type="ECO:0000256" key="2">
    <source>
        <dbReference type="ARBA" id="ARBA00022679"/>
    </source>
</evidence>
<dbReference type="EMBL" id="JACOIK010000003">
    <property type="protein sequence ID" value="MBD1432151.1"/>
    <property type="molecule type" value="Genomic_DNA"/>
</dbReference>
<dbReference type="RefSeq" id="WP_190993183.1">
    <property type="nucleotide sequence ID" value="NZ_JACOIK010000003.1"/>
</dbReference>
<feature type="domain" description="Chorismate mutase" evidence="3">
    <location>
        <begin position="269"/>
        <end position="360"/>
    </location>
</feature>
<keyword evidence="5" id="KW-1185">Reference proteome</keyword>
<proteinExistence type="predicted"/>
<dbReference type="Proteomes" id="UP000602759">
    <property type="component" value="Unassembled WGS sequence"/>
</dbReference>
<dbReference type="Gene3D" id="3.20.20.70">
    <property type="entry name" value="Aldolase class I"/>
    <property type="match status" value="1"/>
</dbReference>
<evidence type="ECO:0000256" key="1">
    <source>
        <dbReference type="ARBA" id="ARBA00012404"/>
    </source>
</evidence>
<evidence type="ECO:0000313" key="5">
    <source>
        <dbReference type="Proteomes" id="UP000602759"/>
    </source>
</evidence>
<keyword evidence="2" id="KW-0808">Transferase</keyword>
<reference evidence="4 5" key="1">
    <citation type="submission" date="2020-08" db="EMBL/GenBank/DDBJ databases">
        <title>Sphingobacterium sp. DN00404 isolated from aquaculture water.</title>
        <authorList>
            <person name="Zhang M."/>
        </authorList>
    </citation>
    <scope>NUCLEOTIDE SEQUENCE [LARGE SCALE GENOMIC DNA]</scope>
    <source>
        <strain evidence="4 5">DN00404</strain>
    </source>
</reference>
<dbReference type="PANTHER" id="PTHR43018:SF1">
    <property type="entry name" value="PROTEIN AROA(G)"/>
    <property type="match status" value="1"/>
</dbReference>